<keyword evidence="4" id="KW-1185">Reference proteome</keyword>
<evidence type="ECO:0000313" key="3">
    <source>
        <dbReference type="EMBL" id="MVU77291.1"/>
    </source>
</evidence>
<sequence length="100" mass="10766">MHFRQLPARSGQARNFPPPRTHVEEGIEDLVNFLGVILSLLAIVALALALVADGYGFAGWAIVAGVACALLFAASLTVLGLERRARHTRERSDPPARQGH</sequence>
<evidence type="ECO:0000313" key="4">
    <source>
        <dbReference type="Proteomes" id="UP000466794"/>
    </source>
</evidence>
<reference evidence="3 4" key="1">
    <citation type="submission" date="2019-12" db="EMBL/GenBank/DDBJ databases">
        <title>Nocardia sp. nov. ET3-3 isolated from soil.</title>
        <authorList>
            <person name="Kanchanasin P."/>
            <person name="Tanasupawat S."/>
            <person name="Yuki M."/>
            <person name="Kudo T."/>
        </authorList>
    </citation>
    <scope>NUCLEOTIDE SEQUENCE [LARGE SCALE GENOMIC DNA]</scope>
    <source>
        <strain evidence="3 4">ET3-3</strain>
    </source>
</reference>
<name>A0A7K1USN3_9NOCA</name>
<dbReference type="RefSeq" id="WP_157386655.1">
    <property type="nucleotide sequence ID" value="NZ_WRPP01000001.1"/>
</dbReference>
<dbReference type="Proteomes" id="UP000466794">
    <property type="component" value="Unassembled WGS sequence"/>
</dbReference>
<feature type="transmembrane region" description="Helical" evidence="2">
    <location>
        <begin position="57"/>
        <end position="81"/>
    </location>
</feature>
<protein>
    <submittedName>
        <fullName evidence="3">Uncharacterized protein</fullName>
    </submittedName>
</protein>
<keyword evidence="2" id="KW-0812">Transmembrane</keyword>
<organism evidence="3 4">
    <name type="scientific">Nocardia terrae</name>
    <dbReference type="NCBI Taxonomy" id="2675851"/>
    <lineage>
        <taxon>Bacteria</taxon>
        <taxon>Bacillati</taxon>
        <taxon>Actinomycetota</taxon>
        <taxon>Actinomycetes</taxon>
        <taxon>Mycobacteriales</taxon>
        <taxon>Nocardiaceae</taxon>
        <taxon>Nocardia</taxon>
    </lineage>
</organism>
<keyword evidence="2" id="KW-1133">Transmembrane helix</keyword>
<evidence type="ECO:0000256" key="1">
    <source>
        <dbReference type="SAM" id="MobiDB-lite"/>
    </source>
</evidence>
<dbReference type="AlphaFoldDB" id="A0A7K1USN3"/>
<feature type="region of interest" description="Disordered" evidence="1">
    <location>
        <begin position="1"/>
        <end position="20"/>
    </location>
</feature>
<feature type="transmembrane region" description="Helical" evidence="2">
    <location>
        <begin position="30"/>
        <end position="51"/>
    </location>
</feature>
<keyword evidence="2" id="KW-0472">Membrane</keyword>
<gene>
    <name evidence="3" type="ORF">GPX89_08535</name>
</gene>
<comment type="caution">
    <text evidence="3">The sequence shown here is derived from an EMBL/GenBank/DDBJ whole genome shotgun (WGS) entry which is preliminary data.</text>
</comment>
<dbReference type="EMBL" id="WRPP01000001">
    <property type="protein sequence ID" value="MVU77291.1"/>
    <property type="molecule type" value="Genomic_DNA"/>
</dbReference>
<proteinExistence type="predicted"/>
<evidence type="ECO:0000256" key="2">
    <source>
        <dbReference type="SAM" id="Phobius"/>
    </source>
</evidence>
<accession>A0A7K1USN3</accession>